<comment type="subcellular location">
    <subcellularLocation>
        <location evidence="1">Periplasm</location>
    </subcellularLocation>
</comment>
<reference evidence="5 6" key="1">
    <citation type="journal article" date="2010" name="J. Bacteriol.">
        <title>Complete genome sequence of "Candidatus Puniceispirillum marinum" IMCC1322, a representative of the SAR116 clade in the Alphaproteobacteria.</title>
        <authorList>
            <person name="Oh H.M."/>
            <person name="Kwon K.K."/>
            <person name="Kang I."/>
            <person name="Kang S.G."/>
            <person name="Lee J.H."/>
            <person name="Kim S.J."/>
            <person name="Cho J.C."/>
        </authorList>
    </citation>
    <scope>NUCLEOTIDE SEQUENCE [LARGE SCALE GENOMIC DNA]</scope>
    <source>
        <strain evidence="5 6">IMCC1322</strain>
    </source>
</reference>
<dbReference type="KEGG" id="apb:SAR116_0858"/>
<dbReference type="Gene3D" id="3.90.1210.10">
    <property type="entry name" value="Antifreeze-like/N-acetylneuraminic acid synthase C-terminal domain"/>
    <property type="match status" value="1"/>
</dbReference>
<dbReference type="GO" id="GO:0044780">
    <property type="term" value="P:bacterial-type flagellum assembly"/>
    <property type="evidence" value="ECO:0007669"/>
    <property type="project" value="InterPro"/>
</dbReference>
<dbReference type="Proteomes" id="UP000007460">
    <property type="component" value="Chromosome"/>
</dbReference>
<dbReference type="SMART" id="SM00858">
    <property type="entry name" value="SAF"/>
    <property type="match status" value="1"/>
</dbReference>
<evidence type="ECO:0000256" key="1">
    <source>
        <dbReference type="ARBA" id="ARBA00004418"/>
    </source>
</evidence>
<dbReference type="CDD" id="cd11614">
    <property type="entry name" value="SAF_CpaB_FlgA_like"/>
    <property type="match status" value="1"/>
</dbReference>
<feature type="domain" description="SAF" evidence="4">
    <location>
        <begin position="168"/>
        <end position="229"/>
    </location>
</feature>
<dbReference type="PANTHER" id="PTHR36307:SF1">
    <property type="entry name" value="FLAGELLA BASAL BODY P-RING FORMATION PROTEIN FLGA"/>
    <property type="match status" value="1"/>
</dbReference>
<protein>
    <submittedName>
        <fullName evidence="5">SAF domain protein</fullName>
        <ecNumber evidence="5">2.7.7.6</ecNumber>
    </submittedName>
</protein>
<dbReference type="Pfam" id="PF13144">
    <property type="entry name" value="ChapFlgA"/>
    <property type="match status" value="1"/>
</dbReference>
<evidence type="ECO:0000313" key="5">
    <source>
        <dbReference type="EMBL" id="ADE39101.1"/>
    </source>
</evidence>
<keyword evidence="3" id="KW-0574">Periplasm</keyword>
<dbReference type="STRING" id="488538.SAR116_0858"/>
<gene>
    <name evidence="5" type="ordered locus">SAR116_0858</name>
</gene>
<dbReference type="InterPro" id="IPR039246">
    <property type="entry name" value="Flagellar_FlgA"/>
</dbReference>
<dbReference type="OrthoDB" id="7689411at2"/>
<dbReference type="EMBL" id="CP001751">
    <property type="protein sequence ID" value="ADE39101.1"/>
    <property type="molecule type" value="Genomic_DNA"/>
</dbReference>
<organism evidence="5 6">
    <name type="scientific">Puniceispirillum marinum (strain IMCC1322)</name>
    <dbReference type="NCBI Taxonomy" id="488538"/>
    <lineage>
        <taxon>Bacteria</taxon>
        <taxon>Pseudomonadati</taxon>
        <taxon>Pseudomonadota</taxon>
        <taxon>Alphaproteobacteria</taxon>
        <taxon>Candidatus Puniceispirillales</taxon>
        <taxon>Candidatus Puniceispirillaceae</taxon>
        <taxon>Candidatus Puniceispirillum</taxon>
    </lineage>
</organism>
<evidence type="ECO:0000259" key="4">
    <source>
        <dbReference type="SMART" id="SM00858"/>
    </source>
</evidence>
<dbReference type="InterPro" id="IPR013974">
    <property type="entry name" value="SAF"/>
</dbReference>
<keyword evidence="5" id="KW-0808">Transferase</keyword>
<dbReference type="GO" id="GO:0042597">
    <property type="term" value="C:periplasmic space"/>
    <property type="evidence" value="ECO:0007669"/>
    <property type="project" value="UniProtKB-SubCell"/>
</dbReference>
<name>D5BS54_PUNMI</name>
<evidence type="ECO:0000256" key="3">
    <source>
        <dbReference type="ARBA" id="ARBA00022764"/>
    </source>
</evidence>
<keyword evidence="5" id="KW-0548">Nucleotidyltransferase</keyword>
<dbReference type="eggNOG" id="COG1261">
    <property type="taxonomic scope" value="Bacteria"/>
</dbReference>
<dbReference type="HOGENOM" id="CLU_082110_0_0_5"/>
<dbReference type="InterPro" id="IPR017585">
    <property type="entry name" value="SAF_FlgA"/>
</dbReference>
<evidence type="ECO:0000256" key="2">
    <source>
        <dbReference type="ARBA" id="ARBA00022729"/>
    </source>
</evidence>
<dbReference type="GO" id="GO:0003899">
    <property type="term" value="F:DNA-directed RNA polymerase activity"/>
    <property type="evidence" value="ECO:0007669"/>
    <property type="project" value="UniProtKB-EC"/>
</dbReference>
<dbReference type="AlphaFoldDB" id="D5BS54"/>
<accession>D5BS54</accession>
<evidence type="ECO:0000313" key="6">
    <source>
        <dbReference type="Proteomes" id="UP000007460"/>
    </source>
</evidence>
<dbReference type="EC" id="2.7.7.6" evidence="5"/>
<dbReference type="Gene3D" id="2.30.30.760">
    <property type="match status" value="1"/>
</dbReference>
<dbReference type="NCBIfam" id="TIGR03170">
    <property type="entry name" value="flgA_cterm"/>
    <property type="match status" value="1"/>
</dbReference>
<keyword evidence="6" id="KW-1185">Reference proteome</keyword>
<dbReference type="RefSeq" id="WP_013045730.1">
    <property type="nucleotide sequence ID" value="NC_014010.1"/>
</dbReference>
<keyword evidence="2" id="KW-0732">Signal</keyword>
<proteinExistence type="predicted"/>
<sequence length="295" mass="32167">MIRSISLVDNLLCISKLAVPVVAGLFVGIVNAGSAAAVSTNKTVPPSVLNDDKADSKVADSVIITGEYINEIVTQFLSVKGVEATPSLNPDRLFRKCDGDLTVNPMFGNFQTVRVECEHATGWRVAVRTKIKTATPDTSISKPKTSVKATIRTSRNIVTKPNKQMETARVVSLTRSMTRGDIITPEDVAFIDVSMREVVGVFFDHDDVVGRRLKTSISARKPVFARQLHPYWMVEKDQEVTLVNRAGAVAVSMLGYALENGQFGEWIKVKNANSDKIVHGQIINSKKIATGANIQ</sequence>
<dbReference type="PANTHER" id="PTHR36307">
    <property type="entry name" value="FLAGELLA BASAL BODY P-RING FORMATION PROTEIN FLGA"/>
    <property type="match status" value="1"/>
</dbReference>